<dbReference type="SMR" id="G1U0E1"/>
<protein>
    <recommendedName>
        <fullName evidence="3">ubiquitinyl hydrolase 1</fullName>
        <ecNumber evidence="3">3.4.19.12</ecNumber>
    </recommendedName>
</protein>
<keyword evidence="5" id="KW-0833">Ubl conjugation pathway</keyword>
<dbReference type="Pfam" id="PF04774">
    <property type="entry name" value="HABP4_PAI-RBP1"/>
    <property type="match status" value="1"/>
</dbReference>
<evidence type="ECO:0000256" key="6">
    <source>
        <dbReference type="ARBA" id="ARBA00022801"/>
    </source>
</evidence>
<dbReference type="eggNOG" id="KOG1865">
    <property type="taxonomic scope" value="Eukaryota"/>
</dbReference>
<evidence type="ECO:0000256" key="5">
    <source>
        <dbReference type="ARBA" id="ARBA00022786"/>
    </source>
</evidence>
<dbReference type="FunFam" id="3.90.70.10:FF:000070">
    <property type="entry name" value="Ubiquitin carboxyl-terminal hydrolase 17-like protein 17"/>
    <property type="match status" value="1"/>
</dbReference>
<comment type="catalytic activity">
    <reaction evidence="1">
        <text>Thiol-dependent hydrolysis of ester, thioester, amide, peptide and isopeptide bonds formed by the C-terminal Gly of ubiquitin (a 76-residue protein attached to proteins as an intracellular targeting signal).</text>
        <dbReference type="EC" id="3.4.19.12"/>
    </reaction>
</comment>
<evidence type="ECO:0000313" key="10">
    <source>
        <dbReference type="Ensembl" id="ENSOCUP00000022821.2"/>
    </source>
</evidence>
<dbReference type="CDD" id="cd02661">
    <property type="entry name" value="Peptidase_C19E"/>
    <property type="match status" value="1"/>
</dbReference>
<evidence type="ECO:0000256" key="2">
    <source>
        <dbReference type="ARBA" id="ARBA00008245"/>
    </source>
</evidence>
<dbReference type="GO" id="GO:0005634">
    <property type="term" value="C:nucleus"/>
    <property type="evidence" value="ECO:0007669"/>
    <property type="project" value="TreeGrafter"/>
</dbReference>
<keyword evidence="6" id="KW-0378">Hydrolase</keyword>
<reference evidence="10 11" key="1">
    <citation type="journal article" date="2011" name="Nature">
        <title>A high-resolution map of human evolutionary constraint using 29 mammals.</title>
        <authorList>
            <person name="Lindblad-Toh K."/>
            <person name="Garber M."/>
            <person name="Zuk O."/>
            <person name="Lin M.F."/>
            <person name="Parker B.J."/>
            <person name="Washietl S."/>
            <person name="Kheradpour P."/>
            <person name="Ernst J."/>
            <person name="Jordan G."/>
            <person name="Mauceli E."/>
            <person name="Ward L.D."/>
            <person name="Lowe C.B."/>
            <person name="Holloway A.K."/>
            <person name="Clamp M."/>
            <person name="Gnerre S."/>
            <person name="Alfoldi J."/>
            <person name="Beal K."/>
            <person name="Chang J."/>
            <person name="Clawson H."/>
            <person name="Cuff J."/>
            <person name="Di Palma F."/>
            <person name="Fitzgerald S."/>
            <person name="Flicek P."/>
            <person name="Guttman M."/>
            <person name="Hubisz M.J."/>
            <person name="Jaffe D.B."/>
            <person name="Jungreis I."/>
            <person name="Kent W.J."/>
            <person name="Kostka D."/>
            <person name="Lara M."/>
            <person name="Martins A.L."/>
            <person name="Massingham T."/>
            <person name="Moltke I."/>
            <person name="Raney B.J."/>
            <person name="Rasmussen M.D."/>
            <person name="Robinson J."/>
            <person name="Stark A."/>
            <person name="Vilella A.J."/>
            <person name="Wen J."/>
            <person name="Xie X."/>
            <person name="Zody M.C."/>
            <person name="Baldwin J."/>
            <person name="Bloom T."/>
            <person name="Chin C.W."/>
            <person name="Heiman D."/>
            <person name="Nicol R."/>
            <person name="Nusbaum C."/>
            <person name="Young S."/>
            <person name="Wilkinson J."/>
            <person name="Worley K.C."/>
            <person name="Kovar C.L."/>
            <person name="Muzny D.M."/>
            <person name="Gibbs R.A."/>
            <person name="Cree A."/>
            <person name="Dihn H.H."/>
            <person name="Fowler G."/>
            <person name="Jhangiani S."/>
            <person name="Joshi V."/>
            <person name="Lee S."/>
            <person name="Lewis L.R."/>
            <person name="Nazareth L.V."/>
            <person name="Okwuonu G."/>
            <person name="Santibanez J."/>
            <person name="Warren W.C."/>
            <person name="Mardis E.R."/>
            <person name="Weinstock G.M."/>
            <person name="Wilson R.K."/>
            <person name="Delehaunty K."/>
            <person name="Dooling D."/>
            <person name="Fronik C."/>
            <person name="Fulton L."/>
            <person name="Fulton B."/>
            <person name="Graves T."/>
            <person name="Minx P."/>
            <person name="Sodergren E."/>
            <person name="Birney E."/>
            <person name="Margulies E.H."/>
            <person name="Herrero J."/>
            <person name="Green E.D."/>
            <person name="Haussler D."/>
            <person name="Siepel A."/>
            <person name="Goldman N."/>
            <person name="Pollard K.S."/>
            <person name="Pedersen J.S."/>
            <person name="Lander E.S."/>
            <person name="Kellis M."/>
        </authorList>
    </citation>
    <scope>NUCLEOTIDE SEQUENCE [LARGE SCALE GENOMIC DNA]</scope>
    <source>
        <strain evidence="10 11">Thorbecke inbred</strain>
    </source>
</reference>
<dbReference type="PaxDb" id="9986-ENSOCUP00000022821"/>
<feature type="compositionally biased region" description="Basic residues" evidence="8">
    <location>
        <begin position="481"/>
        <end position="492"/>
    </location>
</feature>
<name>G1U0E1_RABIT</name>
<dbReference type="PANTHER" id="PTHR24006">
    <property type="entry name" value="UBIQUITIN CARBOXYL-TERMINAL HYDROLASE"/>
    <property type="match status" value="1"/>
</dbReference>
<feature type="region of interest" description="Disordered" evidence="8">
    <location>
        <begin position="353"/>
        <end position="376"/>
    </location>
</feature>
<evidence type="ECO:0000259" key="9">
    <source>
        <dbReference type="PROSITE" id="PS50235"/>
    </source>
</evidence>
<dbReference type="STRING" id="9986.ENSOCUP00000022821"/>
<dbReference type="GeneTree" id="ENSGT00940000162665"/>
<dbReference type="EMBL" id="AAGW02046137">
    <property type="status" value="NOT_ANNOTATED_CDS"/>
    <property type="molecule type" value="Genomic_DNA"/>
</dbReference>
<dbReference type="Ensembl" id="ENSOCUT00000008486.3">
    <property type="protein sequence ID" value="ENSOCUP00000022821.2"/>
    <property type="gene ID" value="ENSOCUG00000025683.2"/>
</dbReference>
<dbReference type="PROSITE" id="PS00972">
    <property type="entry name" value="USP_1"/>
    <property type="match status" value="1"/>
</dbReference>
<dbReference type="PROSITE" id="PS50235">
    <property type="entry name" value="USP_3"/>
    <property type="match status" value="1"/>
</dbReference>
<reference evidence="10" key="2">
    <citation type="submission" date="2025-08" db="UniProtKB">
        <authorList>
            <consortium name="Ensembl"/>
        </authorList>
    </citation>
    <scope>IDENTIFICATION</scope>
    <source>
        <strain evidence="10">Thorbecke</strain>
    </source>
</reference>
<dbReference type="EC" id="3.4.19.12" evidence="3"/>
<dbReference type="Pfam" id="PF00443">
    <property type="entry name" value="UCH"/>
    <property type="match status" value="1"/>
</dbReference>
<dbReference type="Gene3D" id="3.90.70.10">
    <property type="entry name" value="Cysteine proteinases"/>
    <property type="match status" value="1"/>
</dbReference>
<comment type="similarity">
    <text evidence="2">Belongs to the peptidase C19 family. USP17 subfamily.</text>
</comment>
<feature type="compositionally biased region" description="Basic and acidic residues" evidence="8">
    <location>
        <begin position="366"/>
        <end position="376"/>
    </location>
</feature>
<dbReference type="InterPro" id="IPR006861">
    <property type="entry name" value="HABP4_PAIRBP1-bd"/>
</dbReference>
<dbReference type="AlphaFoldDB" id="G1U0E1"/>
<dbReference type="FunCoup" id="G1U0E1">
    <property type="interactions" value="70"/>
</dbReference>
<evidence type="ECO:0000256" key="8">
    <source>
        <dbReference type="SAM" id="MobiDB-lite"/>
    </source>
</evidence>
<dbReference type="InterPro" id="IPR038765">
    <property type="entry name" value="Papain-like_cys_pep_sf"/>
</dbReference>
<evidence type="ECO:0000256" key="3">
    <source>
        <dbReference type="ARBA" id="ARBA00012759"/>
    </source>
</evidence>
<evidence type="ECO:0000256" key="4">
    <source>
        <dbReference type="ARBA" id="ARBA00022670"/>
    </source>
</evidence>
<feature type="domain" description="USP" evidence="9">
    <location>
        <begin position="51"/>
        <end position="346"/>
    </location>
</feature>
<evidence type="ECO:0000256" key="7">
    <source>
        <dbReference type="ARBA" id="ARBA00022807"/>
    </source>
</evidence>
<keyword evidence="11" id="KW-1185">Reference proteome</keyword>
<dbReference type="GO" id="GO:0005783">
    <property type="term" value="C:endoplasmic reticulum"/>
    <property type="evidence" value="ECO:0007669"/>
    <property type="project" value="UniProtKB-SubCell"/>
</dbReference>
<dbReference type="InterPro" id="IPR018200">
    <property type="entry name" value="USP_CS"/>
</dbReference>
<proteinExistence type="inferred from homology"/>
<dbReference type="GO" id="GO:0016579">
    <property type="term" value="P:protein deubiquitination"/>
    <property type="evidence" value="ECO:0007669"/>
    <property type="project" value="InterPro"/>
</dbReference>
<gene>
    <name evidence="10" type="primary">LOC100344357</name>
</gene>
<feature type="region of interest" description="Disordered" evidence="8">
    <location>
        <begin position="438"/>
        <end position="498"/>
    </location>
</feature>
<evidence type="ECO:0000256" key="1">
    <source>
        <dbReference type="ARBA" id="ARBA00000707"/>
    </source>
</evidence>
<dbReference type="GO" id="GO:0042981">
    <property type="term" value="P:regulation of apoptotic process"/>
    <property type="evidence" value="ECO:0007669"/>
    <property type="project" value="TreeGrafter"/>
</dbReference>
<dbReference type="Proteomes" id="UP000001811">
    <property type="component" value="Chromosome X"/>
</dbReference>
<dbReference type="InParanoid" id="G1U0E1"/>
<accession>G1U0E1</accession>
<dbReference type="GO" id="GO:0005829">
    <property type="term" value="C:cytosol"/>
    <property type="evidence" value="ECO:0007669"/>
    <property type="project" value="TreeGrafter"/>
</dbReference>
<organism evidence="10 11">
    <name type="scientific">Oryctolagus cuniculus</name>
    <name type="common">Rabbit</name>
    <dbReference type="NCBI Taxonomy" id="9986"/>
    <lineage>
        <taxon>Eukaryota</taxon>
        <taxon>Metazoa</taxon>
        <taxon>Chordata</taxon>
        <taxon>Craniata</taxon>
        <taxon>Vertebrata</taxon>
        <taxon>Euteleostomi</taxon>
        <taxon>Mammalia</taxon>
        <taxon>Eutheria</taxon>
        <taxon>Euarchontoglires</taxon>
        <taxon>Glires</taxon>
        <taxon>Lagomorpha</taxon>
        <taxon>Leporidae</taxon>
        <taxon>Oryctolagus</taxon>
    </lineage>
</organism>
<dbReference type="GO" id="GO:0004843">
    <property type="term" value="F:cysteine-type deubiquitinase activity"/>
    <property type="evidence" value="ECO:0007669"/>
    <property type="project" value="UniProtKB-EC"/>
</dbReference>
<dbReference type="InterPro" id="IPR028889">
    <property type="entry name" value="USP"/>
</dbReference>
<dbReference type="SUPFAM" id="SSF54001">
    <property type="entry name" value="Cysteine proteinases"/>
    <property type="match status" value="1"/>
</dbReference>
<dbReference type="InterPro" id="IPR001394">
    <property type="entry name" value="Peptidase_C19_UCH"/>
</dbReference>
<sequence>MVAASLHKQRKPLPSSQKELQLKNDLASAATDPAPSGEAGLIWKRPYGIGAGLQNMGNTCYMNATLQCLTYTPPLANYMLSQAHSQTCRPSGFCMLCAVETHFLWALHSPGDVIQPCQALAAAFHRNRQEDAHEFLVFTVDALKAAGLPGLMNVVGPKEDKSLSHQIFGGYWKSQIKCLQCQGVSDTLDPYLDIALDIKTADSVQQALEQLVKPEELDGENAYECGICLKKTAASKTLVLQSSGNVLIFVLKRFSDFTGEKIARQVQYPECLDMRPYMSQQSGRPLEYVLYAALVHVGLRCQKGHYFCYVKAGNGHWYKMDDAKVTACDITSVLNQSAYVLFYVQKSEFGGENGTVSPGRGPSVFKTEDRPGNTPRQLERHCSVKAVESEERPEKTTQEFTLDQWKSLQDQNRPKCAFTLRKVEPSLPCNAILIHQSRSTGRLRKQHPELESSLQHRSAGPSGDQVTTNPSNRPCPGGRTRPPKRKNKHGKRPLLVFQ</sequence>
<dbReference type="GO" id="GO:0006508">
    <property type="term" value="P:proteolysis"/>
    <property type="evidence" value="ECO:0007669"/>
    <property type="project" value="UniProtKB-KW"/>
</dbReference>
<dbReference type="InterPro" id="IPR050164">
    <property type="entry name" value="Peptidase_C19"/>
</dbReference>
<dbReference type="PANTHER" id="PTHR24006:SF651">
    <property type="entry name" value="INACTIVE UBIQUITIN CARBOXYL-TERMINAL HYDROLASE 17-LIKE PROTEIN 4-RELATED"/>
    <property type="match status" value="1"/>
</dbReference>
<evidence type="ECO:0000313" key="11">
    <source>
        <dbReference type="Proteomes" id="UP000001811"/>
    </source>
</evidence>
<keyword evidence="7" id="KW-0788">Thiol protease</keyword>
<reference evidence="10" key="3">
    <citation type="submission" date="2025-09" db="UniProtKB">
        <authorList>
            <consortium name="Ensembl"/>
        </authorList>
    </citation>
    <scope>IDENTIFICATION</scope>
    <source>
        <strain evidence="10">Thorbecke</strain>
    </source>
</reference>
<keyword evidence="4" id="KW-0645">Protease</keyword>
<dbReference type="HOGENOM" id="CLU_008279_10_0_1"/>